<dbReference type="Pfam" id="PF00313">
    <property type="entry name" value="CSD"/>
    <property type="match status" value="1"/>
</dbReference>
<dbReference type="Proteomes" id="UP000317648">
    <property type="component" value="Chromosome"/>
</dbReference>
<name>A0A518DP36_9BACT</name>
<dbReference type="InterPro" id="IPR012340">
    <property type="entry name" value="NA-bd_OB-fold"/>
</dbReference>
<dbReference type="GO" id="GO:0003676">
    <property type="term" value="F:nucleic acid binding"/>
    <property type="evidence" value="ECO:0007669"/>
    <property type="project" value="InterPro"/>
</dbReference>
<dbReference type="InterPro" id="IPR019844">
    <property type="entry name" value="CSD_CS"/>
</dbReference>
<dbReference type="SMART" id="SM00357">
    <property type="entry name" value="CSP"/>
    <property type="match status" value="1"/>
</dbReference>
<dbReference type="Gene3D" id="2.40.50.140">
    <property type="entry name" value="Nucleic acid-binding proteins"/>
    <property type="match status" value="1"/>
</dbReference>
<dbReference type="EMBL" id="CP036433">
    <property type="protein sequence ID" value="QDU93601.1"/>
    <property type="molecule type" value="Genomic_DNA"/>
</dbReference>
<dbReference type="PROSITE" id="PS00352">
    <property type="entry name" value="CSD_1"/>
    <property type="match status" value="1"/>
</dbReference>
<evidence type="ECO:0000259" key="2">
    <source>
        <dbReference type="PROSITE" id="PS51857"/>
    </source>
</evidence>
<dbReference type="CDD" id="cd04458">
    <property type="entry name" value="CSP_CDS"/>
    <property type="match status" value="1"/>
</dbReference>
<dbReference type="InterPro" id="IPR011129">
    <property type="entry name" value="CSD"/>
</dbReference>
<dbReference type="SUPFAM" id="SSF50249">
    <property type="entry name" value="Nucleic acid-binding proteins"/>
    <property type="match status" value="1"/>
</dbReference>
<accession>A0A518DP36</accession>
<dbReference type="PROSITE" id="PS51857">
    <property type="entry name" value="CSD_2"/>
    <property type="match status" value="1"/>
</dbReference>
<proteinExistence type="predicted"/>
<comment type="subcellular location">
    <subcellularLocation>
        <location evidence="1">Cytoplasm</location>
    </subcellularLocation>
</comment>
<dbReference type="AlphaFoldDB" id="A0A518DP36"/>
<reference evidence="3 4" key="1">
    <citation type="submission" date="2019-02" db="EMBL/GenBank/DDBJ databases">
        <title>Deep-cultivation of Planctomycetes and their phenomic and genomic characterization uncovers novel biology.</title>
        <authorList>
            <person name="Wiegand S."/>
            <person name="Jogler M."/>
            <person name="Boedeker C."/>
            <person name="Pinto D."/>
            <person name="Vollmers J."/>
            <person name="Rivas-Marin E."/>
            <person name="Kohn T."/>
            <person name="Peeters S.H."/>
            <person name="Heuer A."/>
            <person name="Rast P."/>
            <person name="Oberbeckmann S."/>
            <person name="Bunk B."/>
            <person name="Jeske O."/>
            <person name="Meyerdierks A."/>
            <person name="Storesund J.E."/>
            <person name="Kallscheuer N."/>
            <person name="Luecker S."/>
            <person name="Lage O.M."/>
            <person name="Pohl T."/>
            <person name="Merkel B.J."/>
            <person name="Hornburger P."/>
            <person name="Mueller R.-W."/>
            <person name="Bruemmer F."/>
            <person name="Labrenz M."/>
            <person name="Spormann A.M."/>
            <person name="Op den Camp H."/>
            <person name="Overmann J."/>
            <person name="Amann R."/>
            <person name="Jetten M.S.M."/>
            <person name="Mascher T."/>
            <person name="Medema M.H."/>
            <person name="Devos D.P."/>
            <person name="Kaster A.-K."/>
            <person name="Ovreas L."/>
            <person name="Rohde M."/>
            <person name="Galperin M.Y."/>
            <person name="Jogler C."/>
        </authorList>
    </citation>
    <scope>NUCLEOTIDE SEQUENCE [LARGE SCALE GENOMIC DNA]</scope>
    <source>
        <strain evidence="3 4">Pla85_3_4</strain>
    </source>
</reference>
<organism evidence="3 4">
    <name type="scientific">Lignipirellula cremea</name>
    <dbReference type="NCBI Taxonomy" id="2528010"/>
    <lineage>
        <taxon>Bacteria</taxon>
        <taxon>Pseudomonadati</taxon>
        <taxon>Planctomycetota</taxon>
        <taxon>Planctomycetia</taxon>
        <taxon>Pirellulales</taxon>
        <taxon>Pirellulaceae</taxon>
        <taxon>Lignipirellula</taxon>
    </lineage>
</organism>
<feature type="domain" description="CSD" evidence="2">
    <location>
        <begin position="51"/>
        <end position="114"/>
    </location>
</feature>
<dbReference type="KEGG" id="lcre:Pla8534_13810"/>
<dbReference type="GO" id="GO:0005829">
    <property type="term" value="C:cytosol"/>
    <property type="evidence" value="ECO:0007669"/>
    <property type="project" value="UniProtKB-ARBA"/>
</dbReference>
<evidence type="ECO:0000313" key="4">
    <source>
        <dbReference type="Proteomes" id="UP000317648"/>
    </source>
</evidence>
<evidence type="ECO:0000256" key="1">
    <source>
        <dbReference type="RuleBase" id="RU000408"/>
    </source>
</evidence>
<keyword evidence="4" id="KW-1185">Reference proteome</keyword>
<evidence type="ECO:0000313" key="3">
    <source>
        <dbReference type="EMBL" id="QDU93601.1"/>
    </source>
</evidence>
<sequence length="115" mass="12656">MLPKKKPEEKRPHPLTFCHATRYTSNNEGIAVGKCLPSASFTDNHLENEHMAEGTIKKLTDKGFGFISTGGDKDLFFHSSSLQGVRFDELHEGQRVAFTEGRGPKGPCAENVKPA</sequence>
<dbReference type="InterPro" id="IPR002059">
    <property type="entry name" value="CSP_DNA-bd"/>
</dbReference>
<protein>
    <submittedName>
        <fullName evidence="3">Cold shock protein ScoF</fullName>
    </submittedName>
</protein>
<gene>
    <name evidence="3" type="primary">scoF</name>
    <name evidence="3" type="ORF">Pla8534_13810</name>
</gene>